<comment type="caution">
    <text evidence="1">The sequence shown here is derived from an EMBL/GenBank/DDBJ whole genome shotgun (WGS) entry which is preliminary data.</text>
</comment>
<sequence>MMCETILTTGTSGQSEPEPVVQATTVIFEEDMDHSDSTRLSVGKLPAYTGTKDKDRPKLVQDFVLLCENMRRQHDASIREKLRSPFNEREQGTVWVVARPCVGTDTDGEVSNAYLTGGTSLKGLTGGDGTIDSQYSFALRVSIAELDSKFMMKEPQEKVDLLTCKPQEAGQDGLAYVKTCQRREMEMHTGTVQ</sequence>
<organism evidence="1 2">
    <name type="scientific">Cymbomonas tetramitiformis</name>
    <dbReference type="NCBI Taxonomy" id="36881"/>
    <lineage>
        <taxon>Eukaryota</taxon>
        <taxon>Viridiplantae</taxon>
        <taxon>Chlorophyta</taxon>
        <taxon>Pyramimonadophyceae</taxon>
        <taxon>Pyramimonadales</taxon>
        <taxon>Pyramimonadaceae</taxon>
        <taxon>Cymbomonas</taxon>
    </lineage>
</organism>
<reference evidence="1 2" key="1">
    <citation type="journal article" date="2015" name="Genome Biol. Evol.">
        <title>Comparative Genomics of a Bacterivorous Green Alga Reveals Evolutionary Causalities and Consequences of Phago-Mixotrophic Mode of Nutrition.</title>
        <authorList>
            <person name="Burns J.A."/>
            <person name="Paasch A."/>
            <person name="Narechania A."/>
            <person name="Kim E."/>
        </authorList>
    </citation>
    <scope>NUCLEOTIDE SEQUENCE [LARGE SCALE GENOMIC DNA]</scope>
    <source>
        <strain evidence="1 2">PLY_AMNH</strain>
    </source>
</reference>
<protein>
    <submittedName>
        <fullName evidence="1">Uncharacterized protein</fullName>
    </submittedName>
</protein>
<dbReference type="EMBL" id="LGRX02001032">
    <property type="protein sequence ID" value="KAK3287061.1"/>
    <property type="molecule type" value="Genomic_DNA"/>
</dbReference>
<dbReference type="Proteomes" id="UP001190700">
    <property type="component" value="Unassembled WGS sequence"/>
</dbReference>
<proteinExistence type="predicted"/>
<gene>
    <name evidence="1" type="ORF">CYMTET_5422</name>
</gene>
<accession>A0AAE0H142</accession>
<name>A0AAE0H142_9CHLO</name>
<dbReference type="AlphaFoldDB" id="A0AAE0H142"/>
<evidence type="ECO:0000313" key="2">
    <source>
        <dbReference type="Proteomes" id="UP001190700"/>
    </source>
</evidence>
<evidence type="ECO:0000313" key="1">
    <source>
        <dbReference type="EMBL" id="KAK3287061.1"/>
    </source>
</evidence>
<keyword evidence="2" id="KW-1185">Reference proteome</keyword>